<dbReference type="PATRIC" id="fig|1367847.3.peg.499"/>
<dbReference type="Proteomes" id="UP000015480">
    <property type="component" value="Chromosome"/>
</dbReference>
<dbReference type="HOGENOM" id="CLU_139757_0_0_5"/>
<proteinExistence type="predicted"/>
<dbReference type="AlphaFoldDB" id="S5Y8K5"/>
<evidence type="ECO:0000313" key="3">
    <source>
        <dbReference type="Proteomes" id="UP000015480"/>
    </source>
</evidence>
<evidence type="ECO:0000313" key="2">
    <source>
        <dbReference type="EMBL" id="AGT07658.1"/>
    </source>
</evidence>
<evidence type="ECO:0000256" key="1">
    <source>
        <dbReference type="SAM" id="SignalP"/>
    </source>
</evidence>
<dbReference type="RefSeq" id="WP_020949297.1">
    <property type="nucleotide sequence ID" value="NC_022041.1"/>
</dbReference>
<name>S5Y8K5_PARAH</name>
<accession>S5Y8K5</accession>
<feature type="chain" id="PRO_5004534632" description="Lipoprotein" evidence="1">
    <location>
        <begin position="23"/>
        <end position="136"/>
    </location>
</feature>
<reference evidence="2 3" key="1">
    <citation type="journal article" date="2014" name="BMC Genomics">
        <title>Architecture and functions of a multipartite genome of the methylotrophic bacterium Paracoccus aminophilus JCM 7686, containing primary and secondary chromids.</title>
        <authorList>
            <person name="Dziewit L."/>
            <person name="Czarnecki J."/>
            <person name="Wibberg D."/>
            <person name="Radlinska M."/>
            <person name="Mrozek P."/>
            <person name="Szymczak M."/>
            <person name="Schluter A."/>
            <person name="Puhler A."/>
            <person name="Bartosik D."/>
        </authorList>
    </citation>
    <scope>NUCLEOTIDE SEQUENCE [LARGE SCALE GENOMIC DNA]</scope>
    <source>
        <strain evidence="2">JCM 7686</strain>
    </source>
</reference>
<dbReference type="PROSITE" id="PS51257">
    <property type="entry name" value="PROKAR_LIPOPROTEIN"/>
    <property type="match status" value="1"/>
</dbReference>
<dbReference type="EMBL" id="CP006650">
    <property type="protein sequence ID" value="AGT07658.1"/>
    <property type="molecule type" value="Genomic_DNA"/>
</dbReference>
<keyword evidence="3" id="KW-1185">Reference proteome</keyword>
<dbReference type="OrthoDB" id="7872744at2"/>
<organism evidence="2 3">
    <name type="scientific">Paracoccus aminophilus JCM 7686</name>
    <dbReference type="NCBI Taxonomy" id="1367847"/>
    <lineage>
        <taxon>Bacteria</taxon>
        <taxon>Pseudomonadati</taxon>
        <taxon>Pseudomonadota</taxon>
        <taxon>Alphaproteobacteria</taxon>
        <taxon>Rhodobacterales</taxon>
        <taxon>Paracoccaceae</taxon>
        <taxon>Paracoccus</taxon>
    </lineage>
</organism>
<dbReference type="KEGG" id="pami:JCM7686_0549"/>
<evidence type="ECO:0008006" key="4">
    <source>
        <dbReference type="Google" id="ProtNLM"/>
    </source>
</evidence>
<dbReference type="eggNOG" id="ENOG5033HHH">
    <property type="taxonomic scope" value="Bacteria"/>
</dbReference>
<protein>
    <recommendedName>
        <fullName evidence="4">Lipoprotein</fullName>
    </recommendedName>
</protein>
<sequence>MKQIVASAFFASALGALFLAGCAPQDKYASVIAGSVPPSAEVKAKIVRNAKAIVYDPSSIRGAEISNMATFADGTQGVCVKADVKNAQGKYLGVHTMGVALNDDPHLAANALQHPVCDRADVTWHPFPELNHLKKR</sequence>
<gene>
    <name evidence="2" type="ORF">JCM7686_0549</name>
</gene>
<feature type="signal peptide" evidence="1">
    <location>
        <begin position="1"/>
        <end position="22"/>
    </location>
</feature>
<keyword evidence="1" id="KW-0732">Signal</keyword>